<dbReference type="RefSeq" id="WP_166214812.1">
    <property type="nucleotide sequence ID" value="NZ_CP088285.1"/>
</dbReference>
<protein>
    <submittedName>
        <fullName evidence="1">Uncharacterized protein</fullName>
    </submittedName>
</protein>
<dbReference type="EMBL" id="JAAOLE020000001">
    <property type="protein sequence ID" value="NVI47873.1"/>
    <property type="molecule type" value="Genomic_DNA"/>
</dbReference>
<sequence length="92" mass="10000">MMDFINIWLSSFRKIDAGKTRHLGNRSYRACDQKPPHYSGTSLGNAVEAMQQTGACGRQAQGNAAVLDESDLDLSSKLRLSLTTAPDAQSPM</sequence>
<dbReference type="Proteomes" id="UP001432046">
    <property type="component" value="Chromosome"/>
</dbReference>
<proteinExistence type="predicted"/>
<reference evidence="2" key="2">
    <citation type="journal article" date="2021" name="Int. J. Syst. Evol. Microbiol.">
        <title>Bradyrhizobium septentrionale sp. nov. (sv. septentrionale) and Bradyrhizobium quebecense sp. nov. (sv. septentrionale) associated with legumes native to Canada possess rearranged symbiosis genes and numerous insertion sequences.</title>
        <authorList>
            <person name="Bromfield E.S.P."/>
            <person name="Cloutier S."/>
        </authorList>
    </citation>
    <scope>NUCLEOTIDE SEQUENCE</scope>
    <source>
        <strain evidence="2">5S5</strain>
    </source>
</reference>
<accession>A0A973W5B1</accession>
<organism evidence="1">
    <name type="scientific">Bradyrhizobium septentrionale</name>
    <dbReference type="NCBI Taxonomy" id="1404411"/>
    <lineage>
        <taxon>Bacteria</taxon>
        <taxon>Pseudomonadati</taxon>
        <taxon>Pseudomonadota</taxon>
        <taxon>Alphaproteobacteria</taxon>
        <taxon>Hyphomicrobiales</taxon>
        <taxon>Nitrobacteraceae</taxon>
        <taxon>Bradyrhizobium</taxon>
    </lineage>
</organism>
<reference evidence="1" key="1">
    <citation type="submission" date="2020-06" db="EMBL/GenBank/DDBJ databases">
        <title>Whole Genome Sequence of Bradyrhizobium sp. Strain 1S1.</title>
        <authorList>
            <person name="Bromfield E.S.P."/>
            <person name="Cloutier S."/>
        </authorList>
    </citation>
    <scope>NUCLEOTIDE SEQUENCE [LARGE SCALE GENOMIC DNA]</scope>
    <source>
        <strain evidence="1">1S1</strain>
    </source>
</reference>
<dbReference type="EMBL" id="CP147711">
    <property type="protein sequence ID" value="WXC82374.1"/>
    <property type="molecule type" value="Genomic_DNA"/>
</dbReference>
<name>A0A973W5B1_9BRAD</name>
<evidence type="ECO:0000313" key="2">
    <source>
        <dbReference type="EMBL" id="WXC82374.1"/>
    </source>
</evidence>
<dbReference type="AlphaFoldDB" id="A0A973W5B1"/>
<gene>
    <name evidence="1" type="ORF">HAP48_033965</name>
    <name evidence="2" type="ORF">WDK88_12720</name>
</gene>
<keyword evidence="3" id="KW-1185">Reference proteome</keyword>
<evidence type="ECO:0000313" key="3">
    <source>
        <dbReference type="Proteomes" id="UP001432046"/>
    </source>
</evidence>
<evidence type="ECO:0000313" key="1">
    <source>
        <dbReference type="EMBL" id="NVI47873.1"/>
    </source>
</evidence>
<reference evidence="2" key="3">
    <citation type="submission" date="2024-03" db="EMBL/GenBank/DDBJ databases">
        <authorList>
            <person name="Bromfield E.S.P."/>
            <person name="Cloutier S."/>
        </authorList>
    </citation>
    <scope>NUCLEOTIDE SEQUENCE</scope>
    <source>
        <strain evidence="2">5S5</strain>
    </source>
</reference>